<evidence type="ECO:0000256" key="1">
    <source>
        <dbReference type="ARBA" id="ARBA00022857"/>
    </source>
</evidence>
<evidence type="ECO:0000256" key="2">
    <source>
        <dbReference type="ARBA" id="ARBA00023002"/>
    </source>
</evidence>
<proteinExistence type="predicted"/>
<dbReference type="PANTHER" id="PTHR43296:SF2">
    <property type="entry name" value="PEROXISOMAL 2,4-DIENOYL-COA REDUCTASE [(3E)-ENOYL-COA-PRODUCING]"/>
    <property type="match status" value="1"/>
</dbReference>
<comment type="caution">
    <text evidence="4">The sequence shown here is derived from an EMBL/GenBank/DDBJ whole genome shotgun (WGS) entry which is preliminary data.</text>
</comment>
<accession>A0ABS6SSQ8</accession>
<feature type="region of interest" description="Disordered" evidence="3">
    <location>
        <begin position="1"/>
        <end position="20"/>
    </location>
</feature>
<dbReference type="EMBL" id="JAGSPB010000003">
    <property type="protein sequence ID" value="MBV7267532.1"/>
    <property type="molecule type" value="Genomic_DNA"/>
</dbReference>
<dbReference type="InterPro" id="IPR045017">
    <property type="entry name" value="DECR2-like"/>
</dbReference>
<protein>
    <submittedName>
        <fullName evidence="4">SDR family oxidoreductase</fullName>
    </submittedName>
</protein>
<name>A0ABS6SSQ8_9SPHN</name>
<dbReference type="NCBIfam" id="NF005752">
    <property type="entry name" value="PRK07576.1"/>
    <property type="match status" value="1"/>
</dbReference>
<sequence length="278" mass="29527">MKGSRHQQRPQLPCHRRQADNQKRGIELAGTLEGKVAFVAGGSSGINLGVAHGFAEQGAKVALISRSEERISAAAVELTDRGFDAIGMAADVRDYAAVERTLAQTAEKWGPIDIVLSGAAGNFLCDAKDLSANGFKTVVDIDLLGTFNVFRASYDHVRKPGASLIAVTAGQGDRQMKQQIHACAAKAGVNMVTRCLALEWGNKGIRVNGISPGPIANTEGVKRLTTPEDREVDHSRFIPLGRFGEKREIADLAVFLSSRGAKYITGAIVECDGGTGLT</sequence>
<organism evidence="4 5">
    <name type="scientific">Erythrobacter ani</name>
    <dbReference type="NCBI Taxonomy" id="2827235"/>
    <lineage>
        <taxon>Bacteria</taxon>
        <taxon>Pseudomonadati</taxon>
        <taxon>Pseudomonadota</taxon>
        <taxon>Alphaproteobacteria</taxon>
        <taxon>Sphingomonadales</taxon>
        <taxon>Erythrobacteraceae</taxon>
        <taxon>Erythrobacter/Porphyrobacter group</taxon>
        <taxon>Erythrobacter</taxon>
    </lineage>
</organism>
<keyword evidence="5" id="KW-1185">Reference proteome</keyword>
<dbReference type="Proteomes" id="UP000699975">
    <property type="component" value="Unassembled WGS sequence"/>
</dbReference>
<dbReference type="Pfam" id="PF13561">
    <property type="entry name" value="adh_short_C2"/>
    <property type="match status" value="1"/>
</dbReference>
<evidence type="ECO:0000313" key="5">
    <source>
        <dbReference type="Proteomes" id="UP000699975"/>
    </source>
</evidence>
<dbReference type="InterPro" id="IPR002347">
    <property type="entry name" value="SDR_fam"/>
</dbReference>
<keyword evidence="1" id="KW-0521">NADP</keyword>
<dbReference type="PANTHER" id="PTHR43296">
    <property type="entry name" value="PEROXISOMAL 2,4-DIENOYL-COA REDUCTASE"/>
    <property type="match status" value="1"/>
</dbReference>
<keyword evidence="2" id="KW-0560">Oxidoreductase</keyword>
<evidence type="ECO:0000313" key="4">
    <source>
        <dbReference type="EMBL" id="MBV7267532.1"/>
    </source>
</evidence>
<gene>
    <name evidence="4" type="ORF">KCG45_15200</name>
</gene>
<reference evidence="4 5" key="1">
    <citation type="submission" date="2021-04" db="EMBL/GenBank/DDBJ databases">
        <authorList>
            <person name="Pira H."/>
            <person name="Risdian C."/>
            <person name="Wink J."/>
        </authorList>
    </citation>
    <scope>NUCLEOTIDE SEQUENCE [LARGE SCALE GENOMIC DNA]</scope>
    <source>
        <strain evidence="4 5">WH131</strain>
    </source>
</reference>
<evidence type="ECO:0000256" key="3">
    <source>
        <dbReference type="SAM" id="MobiDB-lite"/>
    </source>
</evidence>